<feature type="non-terminal residue" evidence="1">
    <location>
        <position position="1"/>
    </location>
</feature>
<gene>
    <name evidence="1" type="ORF">M440DRAFT_1319940</name>
</gene>
<dbReference type="STRING" id="983965.A0A2T4BSY2"/>
<reference evidence="1 2" key="1">
    <citation type="submission" date="2016-07" db="EMBL/GenBank/DDBJ databases">
        <title>Multiple horizontal gene transfer events from other fungi enriched the ability of initially mycotrophic Trichoderma (Ascomycota) to feed on dead plant biomass.</title>
        <authorList>
            <consortium name="DOE Joint Genome Institute"/>
            <person name="Aerts A."/>
            <person name="Atanasova L."/>
            <person name="Chenthamara K."/>
            <person name="Zhang J."/>
            <person name="Grujic M."/>
            <person name="Henrissat B."/>
            <person name="Kuo A."/>
            <person name="Salamov A."/>
            <person name="Lipzen A."/>
            <person name="Labutti K."/>
            <person name="Barry K."/>
            <person name="Miao Y."/>
            <person name="Rahimi M.J."/>
            <person name="Shen Q."/>
            <person name="Grigoriev I.V."/>
            <person name="Kubicek C.P."/>
            <person name="Druzhinina I.S."/>
        </authorList>
    </citation>
    <scope>NUCLEOTIDE SEQUENCE [LARGE SCALE GENOMIC DNA]</scope>
    <source>
        <strain evidence="1 2">ATCC 18648</strain>
    </source>
</reference>
<dbReference type="EMBL" id="KZ679141">
    <property type="protein sequence ID" value="PTB72405.1"/>
    <property type="molecule type" value="Genomic_DNA"/>
</dbReference>
<dbReference type="OrthoDB" id="6105938at2759"/>
<proteinExistence type="predicted"/>
<accession>A0A2T4BSY2</accession>
<dbReference type="AlphaFoldDB" id="A0A2T4BSY2"/>
<dbReference type="PANTHER" id="PTHR38846:SF1">
    <property type="entry name" value="C3H1-TYPE DOMAIN-CONTAINING PROTEIN"/>
    <property type="match status" value="1"/>
</dbReference>
<dbReference type="PANTHER" id="PTHR38846">
    <property type="entry name" value="C3H1-TYPE DOMAIN-CONTAINING PROTEIN"/>
    <property type="match status" value="1"/>
</dbReference>
<sequence length="116" mass="13356">EAYQKALLQEVELYFGNENDPKAWRTLCRAVGRADAPEDIKKCESILRNIHVNIVDLVHWGIKGGEDVKGNRVKAFKSVDELRQYTKDQGKVFSQAQLMQYNGGNVVLRHLLRRLF</sequence>
<organism evidence="1 2">
    <name type="scientific">Trichoderma longibrachiatum ATCC 18648</name>
    <dbReference type="NCBI Taxonomy" id="983965"/>
    <lineage>
        <taxon>Eukaryota</taxon>
        <taxon>Fungi</taxon>
        <taxon>Dikarya</taxon>
        <taxon>Ascomycota</taxon>
        <taxon>Pezizomycotina</taxon>
        <taxon>Sordariomycetes</taxon>
        <taxon>Hypocreomycetidae</taxon>
        <taxon>Hypocreales</taxon>
        <taxon>Hypocreaceae</taxon>
        <taxon>Trichoderma</taxon>
    </lineage>
</organism>
<feature type="non-terminal residue" evidence="1">
    <location>
        <position position="116"/>
    </location>
</feature>
<evidence type="ECO:0000313" key="1">
    <source>
        <dbReference type="EMBL" id="PTB72405.1"/>
    </source>
</evidence>
<dbReference type="Proteomes" id="UP000240760">
    <property type="component" value="Unassembled WGS sequence"/>
</dbReference>
<keyword evidence="2" id="KW-1185">Reference proteome</keyword>
<name>A0A2T4BSY2_TRILO</name>
<protein>
    <submittedName>
        <fullName evidence="1">Uncharacterized protein</fullName>
    </submittedName>
</protein>
<evidence type="ECO:0000313" key="2">
    <source>
        <dbReference type="Proteomes" id="UP000240760"/>
    </source>
</evidence>